<sequence length="569" mass="60216">MTRLAKPALIVFVLMMYVLPLAMVLYGAFRTAAPGLPGALTLAGFAEAFSDRRTYETLGSSLWLAVMTGIGATGLAVVFAWIVSRTNAALRKVITPLMVVVLATPPLFFSLSWNLLGTPEFGLLNQLLGSIGLPGDLVSVGGGWGTWFVLSLKVCSLGYFILIGPFLAMDRRLEEASLISGASRLGTFARINVPVMAPAVLGVFIINFIIGLIAFEIPLIVGRAGGFEVLSTQIYAFVTNETPPNYAAASALALLFVVAVVVLVAIKWRLLDRRQFTTVSGKGAKPEPWDIGRWTWACNGFVAGYALLAFVLPVVQIVLGSLQPLFGVNDFSLTNYEALFADPVVLPALGNTLVLALVGGLLAVAISLLLGVVGRHGSIRMRRTLELATWLPWAAHGIILGLGLVWAFLTVPFLRGLFGTVWIVLIGLIIASTPVASRTVDAALAQVGKELEESARVSGASQLRTSLGIVTRLILPACGAAWLITGIQIAGNLEVPILLSLPTNETVAVMVFQFNSQGQTTQAAALFCIVLAAAAAGGLLHLAIRGVARSVAHLKIGEAKSWRLSPSEA</sequence>
<dbReference type="Proteomes" id="UP000316639">
    <property type="component" value="Unassembled WGS sequence"/>
</dbReference>
<evidence type="ECO:0000256" key="5">
    <source>
        <dbReference type="ARBA" id="ARBA00022692"/>
    </source>
</evidence>
<feature type="transmembrane region" description="Helical" evidence="8">
    <location>
        <begin position="302"/>
        <end position="326"/>
    </location>
</feature>
<dbReference type="PANTHER" id="PTHR43357">
    <property type="entry name" value="INNER MEMBRANE ABC TRANSPORTER PERMEASE PROTEIN YDCV"/>
    <property type="match status" value="1"/>
</dbReference>
<feature type="transmembrane region" description="Helical" evidence="8">
    <location>
        <begin position="144"/>
        <end position="168"/>
    </location>
</feature>
<evidence type="ECO:0000256" key="7">
    <source>
        <dbReference type="ARBA" id="ARBA00023136"/>
    </source>
</evidence>
<dbReference type="AlphaFoldDB" id="A0A563ES14"/>
<reference evidence="10 11" key="1">
    <citation type="submission" date="2019-07" db="EMBL/GenBank/DDBJ databases">
        <title>Lentzea xizangensis sp. nov., isolated from Qinghai-Tibetan Plateau Soils.</title>
        <authorList>
            <person name="Huang J."/>
        </authorList>
    </citation>
    <scope>NUCLEOTIDE SEQUENCE [LARGE SCALE GENOMIC DNA]</scope>
    <source>
        <strain evidence="10 11">FXJ1.1311</strain>
    </source>
</reference>
<evidence type="ECO:0000256" key="3">
    <source>
        <dbReference type="ARBA" id="ARBA00022475"/>
    </source>
</evidence>
<keyword evidence="11" id="KW-1185">Reference proteome</keyword>
<dbReference type="EMBL" id="VOBR01000012">
    <property type="protein sequence ID" value="TWP50449.1"/>
    <property type="molecule type" value="Genomic_DNA"/>
</dbReference>
<feature type="domain" description="ABC transmembrane type-1" evidence="9">
    <location>
        <begin position="58"/>
        <end position="267"/>
    </location>
</feature>
<feature type="transmembrane region" description="Helical" evidence="8">
    <location>
        <begin position="62"/>
        <end position="83"/>
    </location>
</feature>
<feature type="transmembrane region" description="Helical" evidence="8">
    <location>
        <begin position="95"/>
        <end position="116"/>
    </location>
</feature>
<feature type="transmembrane region" description="Helical" evidence="8">
    <location>
        <begin position="346"/>
        <end position="373"/>
    </location>
</feature>
<dbReference type="CDD" id="cd06261">
    <property type="entry name" value="TM_PBP2"/>
    <property type="match status" value="2"/>
</dbReference>
<feature type="transmembrane region" description="Helical" evidence="8">
    <location>
        <begin position="523"/>
        <end position="544"/>
    </location>
</feature>
<evidence type="ECO:0000313" key="10">
    <source>
        <dbReference type="EMBL" id="TWP50449.1"/>
    </source>
</evidence>
<dbReference type="InterPro" id="IPR000515">
    <property type="entry name" value="MetI-like"/>
</dbReference>
<dbReference type="GO" id="GO:0055085">
    <property type="term" value="P:transmembrane transport"/>
    <property type="evidence" value="ECO:0007669"/>
    <property type="project" value="InterPro"/>
</dbReference>
<dbReference type="RefSeq" id="WP_146353611.1">
    <property type="nucleotide sequence ID" value="NZ_VOBR01000012.1"/>
</dbReference>
<dbReference type="GO" id="GO:0005886">
    <property type="term" value="C:plasma membrane"/>
    <property type="evidence" value="ECO:0007669"/>
    <property type="project" value="UniProtKB-SubCell"/>
</dbReference>
<keyword evidence="3" id="KW-1003">Cell membrane</keyword>
<feature type="domain" description="ABC transmembrane type-1" evidence="9">
    <location>
        <begin position="349"/>
        <end position="548"/>
    </location>
</feature>
<name>A0A563ES14_9PSEU</name>
<feature type="transmembrane region" description="Helical" evidence="8">
    <location>
        <begin position="246"/>
        <end position="266"/>
    </location>
</feature>
<evidence type="ECO:0000256" key="6">
    <source>
        <dbReference type="ARBA" id="ARBA00022989"/>
    </source>
</evidence>
<accession>A0A563ES14</accession>
<protein>
    <submittedName>
        <fullName evidence="10">Iron ABC transporter permease</fullName>
    </submittedName>
</protein>
<dbReference type="SUPFAM" id="SSF161098">
    <property type="entry name" value="MetI-like"/>
    <property type="match status" value="2"/>
</dbReference>
<evidence type="ECO:0000256" key="4">
    <source>
        <dbReference type="ARBA" id="ARBA00022519"/>
    </source>
</evidence>
<dbReference type="OrthoDB" id="5100908at2"/>
<keyword evidence="2 8" id="KW-0813">Transport</keyword>
<keyword evidence="5 8" id="KW-0812">Transmembrane</keyword>
<dbReference type="PANTHER" id="PTHR43357:SF4">
    <property type="entry name" value="INNER MEMBRANE ABC TRANSPORTER PERMEASE PROTEIN YDCV"/>
    <property type="match status" value="1"/>
</dbReference>
<dbReference type="Gene3D" id="1.10.3720.10">
    <property type="entry name" value="MetI-like"/>
    <property type="match status" value="2"/>
</dbReference>
<evidence type="ECO:0000256" key="8">
    <source>
        <dbReference type="RuleBase" id="RU363032"/>
    </source>
</evidence>
<evidence type="ECO:0000259" key="9">
    <source>
        <dbReference type="PROSITE" id="PS50928"/>
    </source>
</evidence>
<keyword evidence="7 8" id="KW-0472">Membrane</keyword>
<keyword evidence="4" id="KW-0997">Cell inner membrane</keyword>
<feature type="transmembrane region" description="Helical" evidence="8">
    <location>
        <begin position="413"/>
        <end position="431"/>
    </location>
</feature>
<keyword evidence="6 8" id="KW-1133">Transmembrane helix</keyword>
<dbReference type="Pfam" id="PF00528">
    <property type="entry name" value="BPD_transp_1"/>
    <property type="match status" value="2"/>
</dbReference>
<comment type="caution">
    <text evidence="10">The sequence shown here is derived from an EMBL/GenBank/DDBJ whole genome shotgun (WGS) entry which is preliminary data.</text>
</comment>
<organism evidence="10 11">
    <name type="scientific">Lentzea tibetensis</name>
    <dbReference type="NCBI Taxonomy" id="2591470"/>
    <lineage>
        <taxon>Bacteria</taxon>
        <taxon>Bacillati</taxon>
        <taxon>Actinomycetota</taxon>
        <taxon>Actinomycetes</taxon>
        <taxon>Pseudonocardiales</taxon>
        <taxon>Pseudonocardiaceae</taxon>
        <taxon>Lentzea</taxon>
    </lineage>
</organism>
<proteinExistence type="inferred from homology"/>
<dbReference type="InterPro" id="IPR035906">
    <property type="entry name" value="MetI-like_sf"/>
</dbReference>
<feature type="transmembrane region" description="Helical" evidence="8">
    <location>
        <begin position="473"/>
        <end position="491"/>
    </location>
</feature>
<comment type="subcellular location">
    <subcellularLocation>
        <location evidence="1">Cell inner membrane</location>
        <topology evidence="1">Multi-pass membrane protein</topology>
    </subcellularLocation>
    <subcellularLocation>
        <location evidence="8">Cell membrane</location>
        <topology evidence="8">Multi-pass membrane protein</topology>
    </subcellularLocation>
</comment>
<feature type="transmembrane region" description="Helical" evidence="8">
    <location>
        <begin position="7"/>
        <end position="29"/>
    </location>
</feature>
<feature type="transmembrane region" description="Helical" evidence="8">
    <location>
        <begin position="189"/>
        <end position="215"/>
    </location>
</feature>
<evidence type="ECO:0000313" key="11">
    <source>
        <dbReference type="Proteomes" id="UP000316639"/>
    </source>
</evidence>
<evidence type="ECO:0000256" key="1">
    <source>
        <dbReference type="ARBA" id="ARBA00004429"/>
    </source>
</evidence>
<feature type="transmembrane region" description="Helical" evidence="8">
    <location>
        <begin position="385"/>
        <end position="407"/>
    </location>
</feature>
<dbReference type="PROSITE" id="PS50928">
    <property type="entry name" value="ABC_TM1"/>
    <property type="match status" value="2"/>
</dbReference>
<comment type="similarity">
    <text evidence="8">Belongs to the binding-protein-dependent transport system permease family.</text>
</comment>
<evidence type="ECO:0000256" key="2">
    <source>
        <dbReference type="ARBA" id="ARBA00022448"/>
    </source>
</evidence>
<gene>
    <name evidence="10" type="ORF">FKR81_19930</name>
</gene>